<keyword evidence="2" id="KW-1185">Reference proteome</keyword>
<protein>
    <submittedName>
        <fullName evidence="1">Uncharacterized protein</fullName>
    </submittedName>
</protein>
<dbReference type="Proteomes" id="UP000076871">
    <property type="component" value="Unassembled WGS sequence"/>
</dbReference>
<dbReference type="EMBL" id="KV427607">
    <property type="protein sequence ID" value="KZT11570.1"/>
    <property type="molecule type" value="Genomic_DNA"/>
</dbReference>
<accession>A0A165HD08</accession>
<dbReference type="GeneID" id="63818846"/>
<dbReference type="AlphaFoldDB" id="A0A165HD08"/>
<sequence length="257" mass="28895">MMDSDPQDLQVHLSEYLQILDHYQYHEERMPYSDLSRLNKRGRDRNIDIELELLDSIALCLATGQSHDVVATIFDKRHAITILLSKNHAPSVTDREQASLFFNALSDPKNTRAINIITVIATYAWMNLNKRVKKVAESLGDVRLRIEALMDGYKAGPRESEFHSSDPILSLELDVRQSLELVINVLSDKVTDFDINSGDRMDTLRGRKAHSSSLICGVSTTTCQAWAILPGHPTPFSIPQPPVWTDTPVSMGRFPAP</sequence>
<gene>
    <name evidence="1" type="ORF">LAESUDRAFT_276390</name>
</gene>
<evidence type="ECO:0000313" key="2">
    <source>
        <dbReference type="Proteomes" id="UP000076871"/>
    </source>
</evidence>
<reference evidence="1 2" key="1">
    <citation type="journal article" date="2016" name="Mol. Biol. Evol.">
        <title>Comparative Genomics of Early-Diverging Mushroom-Forming Fungi Provides Insights into the Origins of Lignocellulose Decay Capabilities.</title>
        <authorList>
            <person name="Nagy L.G."/>
            <person name="Riley R."/>
            <person name="Tritt A."/>
            <person name="Adam C."/>
            <person name="Daum C."/>
            <person name="Floudas D."/>
            <person name="Sun H."/>
            <person name="Yadav J.S."/>
            <person name="Pangilinan J."/>
            <person name="Larsson K.H."/>
            <person name="Matsuura K."/>
            <person name="Barry K."/>
            <person name="Labutti K."/>
            <person name="Kuo R."/>
            <person name="Ohm R.A."/>
            <person name="Bhattacharya S.S."/>
            <person name="Shirouzu T."/>
            <person name="Yoshinaga Y."/>
            <person name="Martin F.M."/>
            <person name="Grigoriev I.V."/>
            <person name="Hibbett D.S."/>
        </authorList>
    </citation>
    <scope>NUCLEOTIDE SEQUENCE [LARGE SCALE GENOMIC DNA]</scope>
    <source>
        <strain evidence="1 2">93-53</strain>
    </source>
</reference>
<evidence type="ECO:0000313" key="1">
    <source>
        <dbReference type="EMBL" id="KZT11570.1"/>
    </source>
</evidence>
<dbReference type="RefSeq" id="XP_040769310.1">
    <property type="nucleotide sequence ID" value="XM_040901814.1"/>
</dbReference>
<dbReference type="OrthoDB" id="3063780at2759"/>
<dbReference type="InParanoid" id="A0A165HD08"/>
<name>A0A165HD08_9APHY</name>
<organism evidence="1 2">
    <name type="scientific">Laetiporus sulphureus 93-53</name>
    <dbReference type="NCBI Taxonomy" id="1314785"/>
    <lineage>
        <taxon>Eukaryota</taxon>
        <taxon>Fungi</taxon>
        <taxon>Dikarya</taxon>
        <taxon>Basidiomycota</taxon>
        <taxon>Agaricomycotina</taxon>
        <taxon>Agaricomycetes</taxon>
        <taxon>Polyporales</taxon>
        <taxon>Laetiporus</taxon>
    </lineage>
</organism>
<proteinExistence type="predicted"/>